<evidence type="ECO:0000313" key="3">
    <source>
        <dbReference type="Proteomes" id="UP000249185"/>
    </source>
</evidence>
<dbReference type="InterPro" id="IPR000073">
    <property type="entry name" value="AB_hydrolase_1"/>
</dbReference>
<evidence type="ECO:0000313" key="2">
    <source>
        <dbReference type="EMBL" id="PZQ50811.1"/>
    </source>
</evidence>
<dbReference type="SUPFAM" id="SSF53474">
    <property type="entry name" value="alpha/beta-Hydrolases"/>
    <property type="match status" value="1"/>
</dbReference>
<dbReference type="Pfam" id="PF12697">
    <property type="entry name" value="Abhydrolase_6"/>
    <property type="match status" value="1"/>
</dbReference>
<dbReference type="PRINTS" id="PR00412">
    <property type="entry name" value="EPOXHYDRLASE"/>
</dbReference>
<dbReference type="PANTHER" id="PTHR10992">
    <property type="entry name" value="METHYLESTERASE FAMILY MEMBER"/>
    <property type="match status" value="1"/>
</dbReference>
<dbReference type="Gene3D" id="3.40.50.1820">
    <property type="entry name" value="alpha/beta hydrolase"/>
    <property type="match status" value="1"/>
</dbReference>
<proteinExistence type="predicted"/>
<reference evidence="2 3" key="1">
    <citation type="submission" date="2017-08" db="EMBL/GenBank/DDBJ databases">
        <title>Infants hospitalized years apart are colonized by the same room-sourced microbial strains.</title>
        <authorList>
            <person name="Brooks B."/>
            <person name="Olm M.R."/>
            <person name="Firek B.A."/>
            <person name="Baker R."/>
            <person name="Thomas B.C."/>
            <person name="Morowitz M.J."/>
            <person name="Banfield J.F."/>
        </authorList>
    </citation>
    <scope>NUCLEOTIDE SEQUENCE [LARGE SCALE GENOMIC DNA]</scope>
    <source>
        <strain evidence="2">S2_005_002_R2_34</strain>
    </source>
</reference>
<dbReference type="GO" id="GO:0080030">
    <property type="term" value="F:methyl indole-3-acetate esterase activity"/>
    <property type="evidence" value="ECO:0007669"/>
    <property type="project" value="TreeGrafter"/>
</dbReference>
<dbReference type="GO" id="GO:0080032">
    <property type="term" value="F:methyl jasmonate esterase activity"/>
    <property type="evidence" value="ECO:0007669"/>
    <property type="project" value="TreeGrafter"/>
</dbReference>
<accession>A0A2W5NBC9</accession>
<dbReference type="InterPro" id="IPR029058">
    <property type="entry name" value="AB_hydrolase_fold"/>
</dbReference>
<comment type="caution">
    <text evidence="2">The sequence shown here is derived from an EMBL/GenBank/DDBJ whole genome shotgun (WGS) entry which is preliminary data.</text>
</comment>
<protein>
    <submittedName>
        <fullName evidence="2">Alkyl salicylate esterase</fullName>
    </submittedName>
</protein>
<evidence type="ECO:0000259" key="1">
    <source>
        <dbReference type="Pfam" id="PF12697"/>
    </source>
</evidence>
<dbReference type="EMBL" id="QFPW01000003">
    <property type="protein sequence ID" value="PZQ50811.1"/>
    <property type="molecule type" value="Genomic_DNA"/>
</dbReference>
<dbReference type="Proteomes" id="UP000249185">
    <property type="component" value="Unassembled WGS sequence"/>
</dbReference>
<dbReference type="InterPro" id="IPR045889">
    <property type="entry name" value="MES/HNL"/>
</dbReference>
<dbReference type="InterPro" id="IPR000639">
    <property type="entry name" value="Epox_hydrolase-like"/>
</dbReference>
<gene>
    <name evidence="2" type="ORF">DI556_06760</name>
</gene>
<dbReference type="AlphaFoldDB" id="A0A2W5NBC9"/>
<organism evidence="2 3">
    <name type="scientific">Rhodovulum sulfidophilum</name>
    <name type="common">Rhodobacter sulfidophilus</name>
    <dbReference type="NCBI Taxonomy" id="35806"/>
    <lineage>
        <taxon>Bacteria</taxon>
        <taxon>Pseudomonadati</taxon>
        <taxon>Pseudomonadota</taxon>
        <taxon>Alphaproteobacteria</taxon>
        <taxon>Rhodobacterales</taxon>
        <taxon>Paracoccaceae</taxon>
        <taxon>Rhodovulum</taxon>
    </lineage>
</organism>
<name>A0A2W5NBC9_RHOSU</name>
<feature type="domain" description="AB hydrolase-1" evidence="1">
    <location>
        <begin position="4"/>
        <end position="237"/>
    </location>
</feature>
<sequence>MSPVVLIHGAWQGAWAWEAFLPWLTRAGHRAEAVDLPGNGTDDTPPEAVTLEGYVAHVASVLERLGSAHVIGHSGGGLVASAVAEAVPERVRSLTYVAGMMLPSGMAFADLVAEMLPRHPEAAGIGPHLVWSGDRLTSRVPRAAALACFFDDCPPAAAAEAAGRLTPQPEGGRAVRATLTPARFGTVPRLYVEAGADHSVAPALQRRMQALVPGAELAVLPTGHAPHLAAPRLLAEAVLPFLAGQDARALSLSTQGTPAT</sequence>
<dbReference type="PANTHER" id="PTHR10992:SF1086">
    <property type="entry name" value="AB HYDROLASE-1 DOMAIN-CONTAINING PROTEIN"/>
    <property type="match status" value="1"/>
</dbReference>